<protein>
    <submittedName>
        <fullName evidence="2">Uncharacterized protein</fullName>
    </submittedName>
</protein>
<evidence type="ECO:0000313" key="2">
    <source>
        <dbReference type="EMBL" id="MPD03655.1"/>
    </source>
</evidence>
<feature type="region of interest" description="Disordered" evidence="1">
    <location>
        <begin position="1"/>
        <end position="20"/>
    </location>
</feature>
<keyword evidence="3" id="KW-1185">Reference proteome</keyword>
<proteinExistence type="predicted"/>
<dbReference type="EMBL" id="VSRR010137159">
    <property type="protein sequence ID" value="MPD03655.1"/>
    <property type="molecule type" value="Genomic_DNA"/>
</dbReference>
<organism evidence="2 3">
    <name type="scientific">Portunus trituberculatus</name>
    <name type="common">Swimming crab</name>
    <name type="synonym">Neptunus trituberculatus</name>
    <dbReference type="NCBI Taxonomy" id="210409"/>
    <lineage>
        <taxon>Eukaryota</taxon>
        <taxon>Metazoa</taxon>
        <taxon>Ecdysozoa</taxon>
        <taxon>Arthropoda</taxon>
        <taxon>Crustacea</taxon>
        <taxon>Multicrustacea</taxon>
        <taxon>Malacostraca</taxon>
        <taxon>Eumalacostraca</taxon>
        <taxon>Eucarida</taxon>
        <taxon>Decapoda</taxon>
        <taxon>Pleocyemata</taxon>
        <taxon>Brachyura</taxon>
        <taxon>Eubrachyura</taxon>
        <taxon>Portunoidea</taxon>
        <taxon>Portunidae</taxon>
        <taxon>Portuninae</taxon>
        <taxon>Portunus</taxon>
    </lineage>
</organism>
<reference evidence="2 3" key="1">
    <citation type="submission" date="2019-05" db="EMBL/GenBank/DDBJ databases">
        <title>Another draft genome of Portunus trituberculatus and its Hox gene families provides insights of decapod evolution.</title>
        <authorList>
            <person name="Jeong J.-H."/>
            <person name="Song I."/>
            <person name="Kim S."/>
            <person name="Choi T."/>
            <person name="Kim D."/>
            <person name="Ryu S."/>
            <person name="Kim W."/>
        </authorList>
    </citation>
    <scope>NUCLEOTIDE SEQUENCE [LARGE SCALE GENOMIC DNA]</scope>
    <source>
        <tissue evidence="2">Muscle</tissue>
    </source>
</reference>
<evidence type="ECO:0000313" key="3">
    <source>
        <dbReference type="Proteomes" id="UP000324222"/>
    </source>
</evidence>
<comment type="caution">
    <text evidence="2">The sequence shown here is derived from an EMBL/GenBank/DDBJ whole genome shotgun (WGS) entry which is preliminary data.</text>
</comment>
<sequence length="45" mass="4821">MLGVREGRHFSPLVGGAAGWRRSGCAADGTHTCRHSASRDSLLQR</sequence>
<evidence type="ECO:0000256" key="1">
    <source>
        <dbReference type="SAM" id="MobiDB-lite"/>
    </source>
</evidence>
<dbReference type="Proteomes" id="UP000324222">
    <property type="component" value="Unassembled WGS sequence"/>
</dbReference>
<name>A0A5B7KGI4_PORTR</name>
<gene>
    <name evidence="2" type="ORF">E2C01_099297</name>
</gene>
<accession>A0A5B7KGI4</accession>
<dbReference type="AlphaFoldDB" id="A0A5B7KGI4"/>